<dbReference type="FunFam" id="3.10.150.10:FF:000001">
    <property type="entry name" value="Beta sliding clamp"/>
    <property type="match status" value="1"/>
</dbReference>
<comment type="function">
    <text evidence="10">Confers DNA tethering and processivity to DNA polymerases and other proteins. Acts as a clamp, forming a ring around DNA (a reaction catalyzed by the clamp-loading complex) which diffuses in an ATP-independent manner freely and bidirectionally along dsDNA. Initially characterized for its ability to contact the catalytic subunit of DNA polymerase III (Pol III), a complex, multichain enzyme responsible for most of the replicative synthesis in bacteria; Pol III exhibits 3'-5' exonuclease proofreading activity. The beta chain is required for initiation of replication as well as for processivity of DNA replication.</text>
</comment>
<dbReference type="GO" id="GO:0042802">
    <property type="term" value="F:identical protein binding"/>
    <property type="evidence" value="ECO:0007669"/>
    <property type="project" value="UniProtKB-ARBA"/>
</dbReference>
<proteinExistence type="inferred from homology"/>
<keyword evidence="4 10" id="KW-0963">Cytoplasm</keyword>
<dbReference type="GO" id="GO:0003887">
    <property type="term" value="F:DNA-directed DNA polymerase activity"/>
    <property type="evidence" value="ECO:0007669"/>
    <property type="project" value="UniProtKB-UniRule"/>
</dbReference>
<evidence type="ECO:0000256" key="8">
    <source>
        <dbReference type="ARBA" id="ARBA00022932"/>
    </source>
</evidence>
<evidence type="ECO:0000313" key="15">
    <source>
        <dbReference type="Proteomes" id="UP000237846"/>
    </source>
</evidence>
<evidence type="ECO:0000259" key="13">
    <source>
        <dbReference type="Pfam" id="PF02768"/>
    </source>
</evidence>
<evidence type="ECO:0000256" key="3">
    <source>
        <dbReference type="ARBA" id="ARBA00021035"/>
    </source>
</evidence>
<keyword evidence="9" id="KW-0238">DNA-binding</keyword>
<keyword evidence="8 10" id="KW-0239">DNA-directed DNA polymerase</keyword>
<dbReference type="FunFam" id="3.10.150.10:FF:000005">
    <property type="entry name" value="Beta sliding clamp"/>
    <property type="match status" value="1"/>
</dbReference>
<evidence type="ECO:0000256" key="6">
    <source>
        <dbReference type="ARBA" id="ARBA00022695"/>
    </source>
</evidence>
<dbReference type="GO" id="GO:0005737">
    <property type="term" value="C:cytoplasm"/>
    <property type="evidence" value="ECO:0007669"/>
    <property type="project" value="UniProtKB-SubCell"/>
</dbReference>
<dbReference type="GO" id="GO:0009360">
    <property type="term" value="C:DNA polymerase III complex"/>
    <property type="evidence" value="ECO:0007669"/>
    <property type="project" value="InterPro"/>
</dbReference>
<sequence length="372" mass="39437">MRFTIERDALADAVAWTARSLPSRPAVPVLAGILLEVGDQLTLSSFDYEVSARVSVDITAAESGTVLVSGRLLSEITRSLPDQPVEVFLDGARVVLRCGSSRFTLLTLPVEDYPSLPPMPAPAGTVPGDAFAAAVNQVAVAASRDDTLPMLTGVRMELDGSTITLAATNRFRLAVRELWWKPERDDLSAVALVHARTLADTAKALAGRSVSVALSGAGDGGDGMIGLEGGGRRTTSRLLDREFINFRSKFPTEFTGTAEVEVAPLLAAAKRVALVAERNTALRLAFNEGELVLEAGSGEEAEAFEAVEAKLDGEPIQLGFNPQYLLDGVGAVGTSHARFSFTGPTKPTVISDRPGDGGAPPDYRYLVMPLRF</sequence>
<accession>A0A2T0QAP0</accession>
<comment type="similarity">
    <text evidence="2 10">Belongs to the beta sliding clamp family.</text>
</comment>
<evidence type="ECO:0000259" key="12">
    <source>
        <dbReference type="Pfam" id="PF02767"/>
    </source>
</evidence>
<evidence type="ECO:0000256" key="4">
    <source>
        <dbReference type="ARBA" id="ARBA00022490"/>
    </source>
</evidence>
<dbReference type="PANTHER" id="PTHR30478:SF0">
    <property type="entry name" value="BETA SLIDING CLAMP"/>
    <property type="match status" value="1"/>
</dbReference>
<keyword evidence="5 10" id="KW-0808">Transferase</keyword>
<dbReference type="GO" id="GO:0003677">
    <property type="term" value="F:DNA binding"/>
    <property type="evidence" value="ECO:0007669"/>
    <property type="project" value="UniProtKB-UniRule"/>
</dbReference>
<organism evidence="14 15">
    <name type="scientific">Allonocardiopsis opalescens</name>
    <dbReference type="NCBI Taxonomy" id="1144618"/>
    <lineage>
        <taxon>Bacteria</taxon>
        <taxon>Bacillati</taxon>
        <taxon>Actinomycetota</taxon>
        <taxon>Actinomycetes</taxon>
        <taxon>Streptosporangiales</taxon>
        <taxon>Allonocardiopsis</taxon>
    </lineage>
</organism>
<dbReference type="InterPro" id="IPR001001">
    <property type="entry name" value="DNA_polIII_beta"/>
</dbReference>
<evidence type="ECO:0000256" key="2">
    <source>
        <dbReference type="ARBA" id="ARBA00010752"/>
    </source>
</evidence>
<dbReference type="PIRSF" id="PIRSF000804">
    <property type="entry name" value="DNA_pol_III_b"/>
    <property type="match status" value="1"/>
</dbReference>
<evidence type="ECO:0000256" key="7">
    <source>
        <dbReference type="ARBA" id="ARBA00022705"/>
    </source>
</evidence>
<comment type="subunit">
    <text evidence="10">Forms a ring-shaped head-to-tail homodimer around DNA.</text>
</comment>
<dbReference type="GO" id="GO:0006271">
    <property type="term" value="P:DNA strand elongation involved in DNA replication"/>
    <property type="evidence" value="ECO:0007669"/>
    <property type="project" value="TreeGrafter"/>
</dbReference>
<dbReference type="GO" id="GO:0008408">
    <property type="term" value="F:3'-5' exonuclease activity"/>
    <property type="evidence" value="ECO:0007669"/>
    <property type="project" value="InterPro"/>
</dbReference>
<feature type="domain" description="DNA polymerase III beta sliding clamp N-terminal" evidence="11">
    <location>
        <begin position="1"/>
        <end position="117"/>
    </location>
</feature>
<reference evidence="14 15" key="1">
    <citation type="submission" date="2018-03" db="EMBL/GenBank/DDBJ databases">
        <title>Genomic Encyclopedia of Archaeal and Bacterial Type Strains, Phase II (KMG-II): from individual species to whole genera.</title>
        <authorList>
            <person name="Goeker M."/>
        </authorList>
    </citation>
    <scope>NUCLEOTIDE SEQUENCE [LARGE SCALE GENOMIC DNA]</scope>
    <source>
        <strain evidence="14 15">DSM 45601</strain>
    </source>
</reference>
<dbReference type="InterPro" id="IPR022635">
    <property type="entry name" value="DNA_polIII_beta_C"/>
</dbReference>
<keyword evidence="15" id="KW-1185">Reference proteome</keyword>
<evidence type="ECO:0000256" key="5">
    <source>
        <dbReference type="ARBA" id="ARBA00022679"/>
    </source>
</evidence>
<evidence type="ECO:0000256" key="10">
    <source>
        <dbReference type="PIRNR" id="PIRNR000804"/>
    </source>
</evidence>
<protein>
    <recommendedName>
        <fullName evidence="3 10">Beta sliding clamp</fullName>
    </recommendedName>
</protein>
<dbReference type="SMART" id="SM00480">
    <property type="entry name" value="POL3Bc"/>
    <property type="match status" value="1"/>
</dbReference>
<comment type="caution">
    <text evidence="14">The sequence shown here is derived from an EMBL/GenBank/DDBJ whole genome shotgun (WGS) entry which is preliminary data.</text>
</comment>
<dbReference type="CDD" id="cd00140">
    <property type="entry name" value="beta_clamp"/>
    <property type="match status" value="1"/>
</dbReference>
<dbReference type="Gene3D" id="3.10.150.10">
    <property type="entry name" value="DNA Polymerase III, subunit A, domain 2"/>
    <property type="match status" value="3"/>
</dbReference>
<keyword evidence="7 10" id="KW-0235">DNA replication</keyword>
<gene>
    <name evidence="14" type="ORF">CLV72_102591</name>
</gene>
<name>A0A2T0QAP0_9ACTN</name>
<dbReference type="OrthoDB" id="468978at2"/>
<dbReference type="SUPFAM" id="SSF55979">
    <property type="entry name" value="DNA clamp"/>
    <property type="match status" value="3"/>
</dbReference>
<dbReference type="InterPro" id="IPR046938">
    <property type="entry name" value="DNA_clamp_sf"/>
</dbReference>
<dbReference type="PANTHER" id="PTHR30478">
    <property type="entry name" value="DNA POLYMERASE III SUBUNIT BETA"/>
    <property type="match status" value="1"/>
</dbReference>
<dbReference type="Pfam" id="PF02768">
    <property type="entry name" value="DNA_pol3_beta_3"/>
    <property type="match status" value="1"/>
</dbReference>
<dbReference type="RefSeq" id="WP_106243277.1">
    <property type="nucleotide sequence ID" value="NZ_PVZC01000002.1"/>
</dbReference>
<dbReference type="NCBIfam" id="TIGR00663">
    <property type="entry name" value="dnan"/>
    <property type="match status" value="1"/>
</dbReference>
<dbReference type="Pfam" id="PF00712">
    <property type="entry name" value="DNA_pol3_beta"/>
    <property type="match status" value="1"/>
</dbReference>
<dbReference type="AlphaFoldDB" id="A0A2T0QAP0"/>
<dbReference type="InterPro" id="IPR022637">
    <property type="entry name" value="DNA_polIII_beta_cen"/>
</dbReference>
<evidence type="ECO:0000256" key="9">
    <source>
        <dbReference type="ARBA" id="ARBA00023125"/>
    </source>
</evidence>
<feature type="domain" description="DNA polymerase III beta sliding clamp C-terminal" evidence="13">
    <location>
        <begin position="249"/>
        <end position="356"/>
    </location>
</feature>
<dbReference type="Proteomes" id="UP000237846">
    <property type="component" value="Unassembled WGS sequence"/>
</dbReference>
<dbReference type="InterPro" id="IPR022634">
    <property type="entry name" value="DNA_polIII_beta_N"/>
</dbReference>
<evidence type="ECO:0000313" key="14">
    <source>
        <dbReference type="EMBL" id="PRY00958.1"/>
    </source>
</evidence>
<feature type="domain" description="DNA polymerase III beta sliding clamp central" evidence="12">
    <location>
        <begin position="126"/>
        <end position="243"/>
    </location>
</feature>
<comment type="subcellular location">
    <subcellularLocation>
        <location evidence="1 10">Cytoplasm</location>
    </subcellularLocation>
</comment>
<keyword evidence="6 10" id="KW-0548">Nucleotidyltransferase</keyword>
<evidence type="ECO:0000259" key="11">
    <source>
        <dbReference type="Pfam" id="PF00712"/>
    </source>
</evidence>
<dbReference type="EMBL" id="PVZC01000002">
    <property type="protein sequence ID" value="PRY00958.1"/>
    <property type="molecule type" value="Genomic_DNA"/>
</dbReference>
<evidence type="ECO:0000256" key="1">
    <source>
        <dbReference type="ARBA" id="ARBA00004496"/>
    </source>
</evidence>
<dbReference type="Pfam" id="PF02767">
    <property type="entry name" value="DNA_pol3_beta_2"/>
    <property type="match status" value="1"/>
</dbReference>